<dbReference type="AlphaFoldDB" id="D5MIA9"/>
<dbReference type="STRING" id="671143.DAMO_0148"/>
<reference evidence="1 2" key="1">
    <citation type="journal article" date="2010" name="Nature">
        <title>Nitrite-driven anaerobic methane oxidation by oxygenic bacteria.</title>
        <authorList>
            <person name="Ettwig K.F."/>
            <person name="Butler M.K."/>
            <person name="Le Paslier D."/>
            <person name="Pelletier E."/>
            <person name="Mangenot S."/>
            <person name="Kuypers M.M.M."/>
            <person name="Schreiber F."/>
            <person name="Dutilh B.E."/>
            <person name="Zedelius J."/>
            <person name="de Beer D."/>
            <person name="Gloerich J."/>
            <person name="Wessels H.J.C.T."/>
            <person name="van Allen T."/>
            <person name="Luesken F."/>
            <person name="Wu M."/>
            <person name="van de Pas-Schoonen K.T."/>
            <person name="Op den Camp H.J.M."/>
            <person name="Janssen-Megens E.M."/>
            <person name="Francoijs K-J."/>
            <person name="Stunnenberg H."/>
            <person name="Weissenbach J."/>
            <person name="Jetten M.S.M."/>
            <person name="Strous M."/>
        </authorList>
    </citation>
    <scope>NUCLEOTIDE SEQUENCE [LARGE SCALE GENOMIC DNA]</scope>
</reference>
<dbReference type="KEGG" id="mox:DAMO_0148"/>
<evidence type="ECO:0000313" key="2">
    <source>
        <dbReference type="Proteomes" id="UP000006898"/>
    </source>
</evidence>
<dbReference type="Proteomes" id="UP000006898">
    <property type="component" value="Chromosome"/>
</dbReference>
<dbReference type="HOGENOM" id="CLU_1208014_0_0_0"/>
<organism evidence="1 2">
    <name type="scientific">Methylomirabilis oxygeniifera</name>
    <dbReference type="NCBI Taxonomy" id="671143"/>
    <lineage>
        <taxon>Bacteria</taxon>
        <taxon>Candidatus Methylomirabilota</taxon>
        <taxon>Candidatus Methylomirabilia</taxon>
        <taxon>Candidatus Methylomirabilales</taxon>
        <taxon>Candidatus Methylomirabilaceae</taxon>
        <taxon>Candidatus Methylomirabilis</taxon>
    </lineage>
</organism>
<gene>
    <name evidence="1" type="ORF">DAMO_0148</name>
</gene>
<dbReference type="Gene3D" id="3.40.50.2020">
    <property type="match status" value="1"/>
</dbReference>
<dbReference type="InterPro" id="IPR029057">
    <property type="entry name" value="PRTase-like"/>
</dbReference>
<proteinExistence type="predicted"/>
<evidence type="ECO:0000313" key="1">
    <source>
        <dbReference type="EMBL" id="CBE67259.1"/>
    </source>
</evidence>
<dbReference type="eggNOG" id="COG0461">
    <property type="taxonomic scope" value="Bacteria"/>
</dbReference>
<dbReference type="EMBL" id="FP565575">
    <property type="protein sequence ID" value="CBE67259.1"/>
    <property type="molecule type" value="Genomic_DNA"/>
</dbReference>
<name>D5MIA9_METO1</name>
<accession>D5MIA9</accession>
<sequence>MRIAEGVTLVSPTFDAERTSRIIKEANPFSTGQHLAYPSDYDGPQVHLEAYFSTEAIVQFPEFASWLVEDVARWMTAKGLRPHVIFAPGTDPVRRFVEKLSRAVDARPVYLETKPSGRFGDTIEGNFPAEATVLTFNLTSLTGGRCIGFRLPDAAAQSGGKVIGTAAIALGTSSLNEELRRKFPDNLYIAFHVAVTNHSPDACPANAPRLRPWQEASAEIIARLSGGRA</sequence>
<protein>
    <submittedName>
        <fullName evidence="1">Uncharacterized protein</fullName>
    </submittedName>
</protein>